<comment type="caution">
    <text evidence="2">The sequence shown here is derived from an EMBL/GenBank/DDBJ whole genome shotgun (WGS) entry which is preliminary data.</text>
</comment>
<feature type="compositionally biased region" description="Polar residues" evidence="1">
    <location>
        <begin position="1803"/>
        <end position="1817"/>
    </location>
</feature>
<protein>
    <submittedName>
        <fullName evidence="2">Uncharacterized protein</fullName>
    </submittedName>
</protein>
<gene>
    <name evidence="2" type="ORF">MEDL_6459</name>
</gene>
<feature type="region of interest" description="Disordered" evidence="1">
    <location>
        <begin position="1219"/>
        <end position="1249"/>
    </location>
</feature>
<name>A0A8S3QB69_MYTED</name>
<reference evidence="2" key="1">
    <citation type="submission" date="2021-03" db="EMBL/GenBank/DDBJ databases">
        <authorList>
            <person name="Bekaert M."/>
        </authorList>
    </citation>
    <scope>NUCLEOTIDE SEQUENCE</scope>
</reference>
<proteinExistence type="predicted"/>
<dbReference type="EMBL" id="CAJPWZ010000357">
    <property type="protein sequence ID" value="CAG2191207.1"/>
    <property type="molecule type" value="Genomic_DNA"/>
</dbReference>
<dbReference type="OrthoDB" id="6154089at2759"/>
<dbReference type="Proteomes" id="UP000683360">
    <property type="component" value="Unassembled WGS sequence"/>
</dbReference>
<organism evidence="2 3">
    <name type="scientific">Mytilus edulis</name>
    <name type="common">Blue mussel</name>
    <dbReference type="NCBI Taxonomy" id="6550"/>
    <lineage>
        <taxon>Eukaryota</taxon>
        <taxon>Metazoa</taxon>
        <taxon>Spiralia</taxon>
        <taxon>Lophotrochozoa</taxon>
        <taxon>Mollusca</taxon>
        <taxon>Bivalvia</taxon>
        <taxon>Autobranchia</taxon>
        <taxon>Pteriomorphia</taxon>
        <taxon>Mytilida</taxon>
        <taxon>Mytiloidea</taxon>
        <taxon>Mytilidae</taxon>
        <taxon>Mytilinae</taxon>
        <taxon>Mytilus</taxon>
    </lineage>
</organism>
<feature type="region of interest" description="Disordered" evidence="1">
    <location>
        <begin position="1776"/>
        <end position="1817"/>
    </location>
</feature>
<sequence length="1817" mass="207707">MVWAVGALKQLDVLTDDDGNGRWIYLESFLKFLREHHRPTDVIKEIKKCNITKELKGHTGGLKEINSQVAVAAKSILRYIFHHAEHLFICQKLVDQIEKKCHDNNTSVNTYDLSIKEIYKLVVKTEYRNLNIEKYILNTLSFQESDIETLFVDYKNDFTEGDWKKICLFEHHFSKSSFFKADGTYENIVEQRRNFLSTLQNCHEIQSLLLKSSKDAIIERTKRKQIDETNEAISVIGRKRHYPELLETLIPEIFPDNSKIHKLICLDCTSVCQHSKALHIYIEIEEDVIFEDYILLISSYLLKDHGEKCGEIVFLQPGTLDYYTDKYDKPARFEFRDDLLLKKVSNSIIFVWNINSQDEVDVESESSVGNCQTCYSDSITKPLNMKTFDNITEWSLNVPIFGQLFLETFINEKSFRRSENLDKFASSKLKKMYGCFDTLLNLLNKNYIGLLQDINSQELAMNYRSISTVFSVTSTSGATLSLNESEQRLKEKASSDLCYYNTYLKKHAISYETVAGLTQKELSIRDCILILMMDNLVRLKYHNDPDPGESRSMQICTLPITVKGMPKDALIVESWHDEQVCDGTDSCACKEDEQLTKEDLEDLVLTLSPVEVEVKKRFQQLMTWGYANLLTEAFDNGIWNTLAVQTVENPDTTLETSFASLKMDDEDDTLPLYADEMAMSNDLEQLNEMENENFLGASSSETPASELHIDEEEETFEQIFESRNVNVDDLEQESNIDLNQSNMSLDDSFNFTSLNFEEDDESHTEGILNTLHFTMFQPPPLLARHPPPATGKDDDILKLKEILDDILVKTDHINMQKNHEKILFGPDNKIGSNLLKLRETNKKYQHFLPEFPLLHLRKSKINNLCSAYQHAGIVHIFKYMRDDNVKEWKKLINPDNIDKATRYIRRLSLSLHLAFICKFMQTLSIEDAEVMQEHITNKTIFGTKWETDFGLFMEKGKADNATFALHVDMMDHSDEVCAIAFAERLGGEAGYNLLLSAVKTSLPFSFLNGASSYAAYCTKLLHEHFKSGPFYRRMKTTLFTTPHKGSNVNFALDSQREMDHQDVIKAFRSGATVTSVIPRMSLIDTLNEVHDLTVKNTSGHNISTQEKSQEELLGIVMSETDIKYILRMTSLILRRDGISTEKNLTVFNVYELSPEILPESVLDETTKEVGRYLIKKFVAENNLFGYTKSDIPPKAEVKGPSVLIQRLKQSKGVTIRRVPVKKKQSMKSERDMKEDKRKKEVTRKSKQIDRLSSEMNTCQAIVKPDCSKPKVQKATGIQKALMQLLVKSMTQLSDKTDLDLNDGKLTLENNNLITLSSPHIPVDVQRTVKFATLEFAGFKFSSFAHTGTEYLHHIEQNIIKIKHQLPCLKHLVICEEKYKFTPDDFKAATRAQRKVTTNYSISHLKTSEEVLSSDKFDKPSLVGTSEGKSLASTYLAKNVEDLCIKENITIDVDSELHITTCYCKDKPCKCSPFCTPVRAYFDARDGFTRKELLHDIKQSKGEAEMSQIDWLINCPTQLLQGESCASIVSSGDIDAVVLHLFTLSHLWPKNENESYKNTVYVILKKVNHMFDIYNITAILEILEKKTLDKHIGIKVAIALSLGGNDFLPKFHSISHSTKLDTYMNIENINQLLIQITEENNKVACILFDTTVYKEYLKHIYCPKNYSPVSLTYQEVRQISIQLPSKKQKDGTRNPQLWLPPESVVERLARNVSCLIKYYLSAGNHSAQLPDFLTEGCLVKTSTGEIEYDFGDDAYVKDIHSVITIPQEDIMLKISGKKKTTKRKMLATPQKGRNRKIKPKASTPKKSTAESGTSVNNN</sequence>
<evidence type="ECO:0000313" key="3">
    <source>
        <dbReference type="Proteomes" id="UP000683360"/>
    </source>
</evidence>
<keyword evidence="3" id="KW-1185">Reference proteome</keyword>
<evidence type="ECO:0000313" key="2">
    <source>
        <dbReference type="EMBL" id="CAG2191207.1"/>
    </source>
</evidence>
<feature type="compositionally biased region" description="Basic and acidic residues" evidence="1">
    <location>
        <begin position="1226"/>
        <end position="1249"/>
    </location>
</feature>
<accession>A0A8S3QB69</accession>
<evidence type="ECO:0000256" key="1">
    <source>
        <dbReference type="SAM" id="MobiDB-lite"/>
    </source>
</evidence>